<comment type="caution">
    <text evidence="1">The sequence shown here is derived from an EMBL/GenBank/DDBJ whole genome shotgun (WGS) entry which is preliminary data.</text>
</comment>
<sequence>MTSPITYPVDDKDLDDDALWAVIDSAAAASLSSSTNAKSRKPLSLKHNHSPIPFSLPKNPSLSPPPSKFPKTARNNLYSPPNHSFRALTDGEVVEEPWAHQRSQKRARSCVSELSETSESPLLMVKHVQRMPTYSSPESMRFSVASGSNCSPLSYGGSEEKENARHSLSGQFPSVSLFKEYQNAAMAILEKSDYTMISGSPFIKKTGWRKISFYFNLSFEIKDKSIEFDDNRNVLRAEFVVRAYMQ</sequence>
<evidence type="ECO:0000313" key="1">
    <source>
        <dbReference type="EMBL" id="KAH7866038.1"/>
    </source>
</evidence>
<keyword evidence="2" id="KW-1185">Reference proteome</keyword>
<proteinExistence type="predicted"/>
<reference evidence="1 2" key="1">
    <citation type="journal article" date="2021" name="Hortic Res">
        <title>High-quality reference genome and annotation aids understanding of berry development for evergreen blueberry (Vaccinium darrowii).</title>
        <authorList>
            <person name="Yu J."/>
            <person name="Hulse-Kemp A.M."/>
            <person name="Babiker E."/>
            <person name="Staton M."/>
        </authorList>
    </citation>
    <scope>NUCLEOTIDE SEQUENCE [LARGE SCALE GENOMIC DNA]</scope>
    <source>
        <strain evidence="2">cv. NJ 8807/NJ 8810</strain>
        <tissue evidence="1">Young leaf</tissue>
    </source>
</reference>
<dbReference type="EMBL" id="CM037159">
    <property type="protein sequence ID" value="KAH7866038.1"/>
    <property type="molecule type" value="Genomic_DNA"/>
</dbReference>
<gene>
    <name evidence="1" type="ORF">Vadar_014643</name>
</gene>
<accession>A0ACB7ZJC6</accession>
<protein>
    <submittedName>
        <fullName evidence="1">Uncharacterized protein</fullName>
    </submittedName>
</protein>
<evidence type="ECO:0000313" key="2">
    <source>
        <dbReference type="Proteomes" id="UP000828048"/>
    </source>
</evidence>
<organism evidence="1 2">
    <name type="scientific">Vaccinium darrowii</name>
    <dbReference type="NCBI Taxonomy" id="229202"/>
    <lineage>
        <taxon>Eukaryota</taxon>
        <taxon>Viridiplantae</taxon>
        <taxon>Streptophyta</taxon>
        <taxon>Embryophyta</taxon>
        <taxon>Tracheophyta</taxon>
        <taxon>Spermatophyta</taxon>
        <taxon>Magnoliopsida</taxon>
        <taxon>eudicotyledons</taxon>
        <taxon>Gunneridae</taxon>
        <taxon>Pentapetalae</taxon>
        <taxon>asterids</taxon>
        <taxon>Ericales</taxon>
        <taxon>Ericaceae</taxon>
        <taxon>Vaccinioideae</taxon>
        <taxon>Vaccinieae</taxon>
        <taxon>Vaccinium</taxon>
    </lineage>
</organism>
<dbReference type="Proteomes" id="UP000828048">
    <property type="component" value="Chromosome 9"/>
</dbReference>
<name>A0ACB7ZJC6_9ERIC</name>